<keyword evidence="3" id="KW-1185">Reference proteome</keyword>
<keyword evidence="1" id="KW-0472">Membrane</keyword>
<name>A0A8J3E830_9GAMM</name>
<comment type="caution">
    <text evidence="2">The sequence shown here is derived from an EMBL/GenBank/DDBJ whole genome shotgun (WGS) entry which is preliminary data.</text>
</comment>
<evidence type="ECO:0000256" key="1">
    <source>
        <dbReference type="SAM" id="Phobius"/>
    </source>
</evidence>
<feature type="transmembrane region" description="Helical" evidence="1">
    <location>
        <begin position="35"/>
        <end position="59"/>
    </location>
</feature>
<evidence type="ECO:0000313" key="3">
    <source>
        <dbReference type="Proteomes" id="UP000636949"/>
    </source>
</evidence>
<keyword evidence="1" id="KW-1133">Transmembrane helix</keyword>
<organism evidence="2 3">
    <name type="scientific">Cysteiniphilum litorale</name>
    <dbReference type="NCBI Taxonomy" id="2056700"/>
    <lineage>
        <taxon>Bacteria</taxon>
        <taxon>Pseudomonadati</taxon>
        <taxon>Pseudomonadota</taxon>
        <taxon>Gammaproteobacteria</taxon>
        <taxon>Thiotrichales</taxon>
        <taxon>Fastidiosibacteraceae</taxon>
        <taxon>Cysteiniphilum</taxon>
    </lineage>
</organism>
<sequence length="76" mass="8964">MEHILRLLFFIWSGWLIWFFWPFSGMSYDDSLGSYIMGSVTFIIIGLIIGHGFLLYPAAQIEKQKKLRSQYRKVSN</sequence>
<reference evidence="2" key="2">
    <citation type="submission" date="2020-09" db="EMBL/GenBank/DDBJ databases">
        <authorList>
            <person name="Sun Q."/>
            <person name="Zhou Y."/>
        </authorList>
    </citation>
    <scope>NUCLEOTIDE SEQUENCE</scope>
    <source>
        <strain evidence="2">CGMCC 1.15758</strain>
    </source>
</reference>
<dbReference type="EMBL" id="BMJS01000004">
    <property type="protein sequence ID" value="GGF91699.1"/>
    <property type="molecule type" value="Genomic_DNA"/>
</dbReference>
<dbReference type="RefSeq" id="WP_117001710.1">
    <property type="nucleotide sequence ID" value="NZ_BMJS01000004.1"/>
</dbReference>
<evidence type="ECO:0000313" key="2">
    <source>
        <dbReference type="EMBL" id="GGF91699.1"/>
    </source>
</evidence>
<dbReference type="AlphaFoldDB" id="A0A8J3E830"/>
<gene>
    <name evidence="2" type="ORF">GCM10010995_06120</name>
</gene>
<dbReference type="Proteomes" id="UP000636949">
    <property type="component" value="Unassembled WGS sequence"/>
</dbReference>
<proteinExistence type="predicted"/>
<protein>
    <submittedName>
        <fullName evidence="2">Uncharacterized protein</fullName>
    </submittedName>
</protein>
<keyword evidence="1" id="KW-0812">Transmembrane</keyword>
<accession>A0A8J3E830</accession>
<feature type="transmembrane region" description="Helical" evidence="1">
    <location>
        <begin position="7"/>
        <end position="23"/>
    </location>
</feature>
<reference evidence="2" key="1">
    <citation type="journal article" date="2014" name="Int. J. Syst. Evol. Microbiol.">
        <title>Complete genome sequence of Corynebacterium casei LMG S-19264T (=DSM 44701T), isolated from a smear-ripened cheese.</title>
        <authorList>
            <consortium name="US DOE Joint Genome Institute (JGI-PGF)"/>
            <person name="Walter F."/>
            <person name="Albersmeier A."/>
            <person name="Kalinowski J."/>
            <person name="Ruckert C."/>
        </authorList>
    </citation>
    <scope>NUCLEOTIDE SEQUENCE</scope>
    <source>
        <strain evidence="2">CGMCC 1.15758</strain>
    </source>
</reference>